<protein>
    <submittedName>
        <fullName evidence="4">Uncharacterized protein LOC112694095</fullName>
    </submittedName>
</protein>
<dbReference type="GeneID" id="112694095"/>
<dbReference type="AlphaFoldDB" id="A0A2S2R8A1"/>
<evidence type="ECO:0000256" key="1">
    <source>
        <dbReference type="SAM" id="MobiDB-lite"/>
    </source>
</evidence>
<feature type="region of interest" description="Disordered" evidence="1">
    <location>
        <begin position="25"/>
        <end position="47"/>
    </location>
</feature>
<organism evidence="2">
    <name type="scientific">Sipha flava</name>
    <name type="common">yellow sugarcane aphid</name>
    <dbReference type="NCBI Taxonomy" id="143950"/>
    <lineage>
        <taxon>Eukaryota</taxon>
        <taxon>Metazoa</taxon>
        <taxon>Ecdysozoa</taxon>
        <taxon>Arthropoda</taxon>
        <taxon>Hexapoda</taxon>
        <taxon>Insecta</taxon>
        <taxon>Pterygota</taxon>
        <taxon>Neoptera</taxon>
        <taxon>Paraneoptera</taxon>
        <taxon>Hemiptera</taxon>
        <taxon>Sternorrhyncha</taxon>
        <taxon>Aphidomorpha</taxon>
        <taxon>Aphidoidea</taxon>
        <taxon>Aphididae</taxon>
        <taxon>Sipha</taxon>
    </lineage>
</organism>
<dbReference type="EMBL" id="GGMS01016995">
    <property type="protein sequence ID" value="MBY86198.1"/>
    <property type="molecule type" value="Transcribed_RNA"/>
</dbReference>
<dbReference type="RefSeq" id="XP_025425249.1">
    <property type="nucleotide sequence ID" value="XM_025569464.1"/>
</dbReference>
<reference evidence="4" key="2">
    <citation type="submission" date="2025-04" db="UniProtKB">
        <authorList>
            <consortium name="RefSeq"/>
        </authorList>
    </citation>
    <scope>IDENTIFICATION</scope>
    <source>
        <tissue evidence="4">Whole body</tissue>
    </source>
</reference>
<evidence type="ECO:0000313" key="2">
    <source>
        <dbReference type="EMBL" id="MBY86198.1"/>
    </source>
</evidence>
<dbReference type="Proteomes" id="UP000694846">
    <property type="component" value="Unplaced"/>
</dbReference>
<gene>
    <name evidence="4" type="primary">LOC112694095</name>
    <name evidence="2" type="ORF">g.77397</name>
</gene>
<keyword evidence="3" id="KW-1185">Reference proteome</keyword>
<evidence type="ECO:0000313" key="3">
    <source>
        <dbReference type="Proteomes" id="UP000694846"/>
    </source>
</evidence>
<reference evidence="2" key="1">
    <citation type="submission" date="2018-04" db="EMBL/GenBank/DDBJ databases">
        <title>Transcriptome assembly of Sipha flava.</title>
        <authorList>
            <person name="Scully E.D."/>
            <person name="Geib S.M."/>
            <person name="Palmer N.A."/>
            <person name="Koch K."/>
            <person name="Bradshaw J."/>
            <person name="Heng-Moss T."/>
            <person name="Sarath G."/>
        </authorList>
    </citation>
    <scope>NUCLEOTIDE SEQUENCE</scope>
</reference>
<evidence type="ECO:0000313" key="4">
    <source>
        <dbReference type="RefSeq" id="XP_025425249.1"/>
    </source>
</evidence>
<name>A0A2S2R8A1_9HEMI</name>
<sequence length="136" mass="15443">MFQKRNRNGPVKVRPVRLSTTDVCAPVKNPRRNSDPGNDTSQVKDVGGQVQRTYKELAVVAHGLHTDDGGQLHSLATKRTVYTHNIIMLIRNINNNITIRFNGKENARAALVHYEGFQKWLAFPVHFDRTNIVLKE</sequence>
<proteinExistence type="predicted"/>
<accession>A0A2S2R8A1</accession>